<comment type="caution">
    <text evidence="3">The sequence shown here is derived from an EMBL/GenBank/DDBJ whole genome shotgun (WGS) entry which is preliminary data.</text>
</comment>
<dbReference type="PROSITE" id="PS50943">
    <property type="entry name" value="HTH_CROC1"/>
    <property type="match status" value="1"/>
</dbReference>
<dbReference type="CDD" id="cd00093">
    <property type="entry name" value="HTH_XRE"/>
    <property type="match status" value="1"/>
</dbReference>
<sequence length="70" mass="8046">MILKNHLKELRARHGLNQSELADRADVSRQTISLIERGNYSPSITLALTLARILEVRVEEVFELQEEEDS</sequence>
<protein>
    <submittedName>
        <fullName evidence="3">DNA-binding helix-turn-helix protein</fullName>
    </submittedName>
</protein>
<evidence type="ECO:0000313" key="4">
    <source>
        <dbReference type="Proteomes" id="UP000003340"/>
    </source>
</evidence>
<feature type="domain" description="HTH cro/C1-type" evidence="2">
    <location>
        <begin position="7"/>
        <end position="61"/>
    </location>
</feature>
<dbReference type="PANTHER" id="PTHR46558">
    <property type="entry name" value="TRACRIPTIONAL REGULATORY PROTEIN-RELATED-RELATED"/>
    <property type="match status" value="1"/>
</dbReference>
<keyword evidence="1 3" id="KW-0238">DNA-binding</keyword>
<accession>C0ECT9</accession>
<organism evidence="3 4">
    <name type="scientific">[Clostridium] methylpentosum DSM 5476</name>
    <dbReference type="NCBI Taxonomy" id="537013"/>
    <lineage>
        <taxon>Bacteria</taxon>
        <taxon>Bacillati</taxon>
        <taxon>Bacillota</taxon>
        <taxon>Clostridia</taxon>
        <taxon>Eubacteriales</taxon>
        <taxon>Oscillospiraceae</taxon>
        <taxon>Oscillospiraceae incertae sedis</taxon>
    </lineage>
</organism>
<evidence type="ECO:0000259" key="2">
    <source>
        <dbReference type="PROSITE" id="PS50943"/>
    </source>
</evidence>
<dbReference type="SMART" id="SM00530">
    <property type="entry name" value="HTH_XRE"/>
    <property type="match status" value="1"/>
</dbReference>
<dbReference type="AlphaFoldDB" id="C0ECT9"/>
<proteinExistence type="predicted"/>
<dbReference type="SUPFAM" id="SSF47413">
    <property type="entry name" value="lambda repressor-like DNA-binding domains"/>
    <property type="match status" value="1"/>
</dbReference>
<dbReference type="InterPro" id="IPR010982">
    <property type="entry name" value="Lambda_DNA-bd_dom_sf"/>
</dbReference>
<reference evidence="3 4" key="1">
    <citation type="submission" date="2009-01" db="EMBL/GenBank/DDBJ databases">
        <authorList>
            <person name="Fulton L."/>
            <person name="Clifton S."/>
            <person name="Fulton B."/>
            <person name="Xu J."/>
            <person name="Minx P."/>
            <person name="Pepin K.H."/>
            <person name="Johnson M."/>
            <person name="Bhonagiri V."/>
            <person name="Nash W.E."/>
            <person name="Mardis E.R."/>
            <person name="Wilson R.K."/>
        </authorList>
    </citation>
    <scope>NUCLEOTIDE SEQUENCE [LARGE SCALE GENOMIC DNA]</scope>
    <source>
        <strain evidence="3 4">DSM 5476</strain>
    </source>
</reference>
<dbReference type="GO" id="GO:0003677">
    <property type="term" value="F:DNA binding"/>
    <property type="evidence" value="ECO:0007669"/>
    <property type="project" value="UniProtKB-KW"/>
</dbReference>
<keyword evidence="4" id="KW-1185">Reference proteome</keyword>
<dbReference type="EMBL" id="ACEC01000057">
    <property type="protein sequence ID" value="EEG30733.1"/>
    <property type="molecule type" value="Genomic_DNA"/>
</dbReference>
<name>C0ECT9_9FIRM</name>
<evidence type="ECO:0000313" key="3">
    <source>
        <dbReference type="EMBL" id="EEG30733.1"/>
    </source>
</evidence>
<dbReference type="Pfam" id="PF01381">
    <property type="entry name" value="HTH_3"/>
    <property type="match status" value="1"/>
</dbReference>
<dbReference type="eggNOG" id="COG1476">
    <property type="taxonomic scope" value="Bacteria"/>
</dbReference>
<dbReference type="PANTHER" id="PTHR46558:SF12">
    <property type="entry name" value="DNA-BINDING PROTEIN"/>
    <property type="match status" value="1"/>
</dbReference>
<dbReference type="STRING" id="537013.CLOSTMETH_01660"/>
<dbReference type="InterPro" id="IPR001387">
    <property type="entry name" value="Cro/C1-type_HTH"/>
</dbReference>
<evidence type="ECO:0000256" key="1">
    <source>
        <dbReference type="ARBA" id="ARBA00023125"/>
    </source>
</evidence>
<dbReference type="Gene3D" id="1.10.260.40">
    <property type="entry name" value="lambda repressor-like DNA-binding domains"/>
    <property type="match status" value="1"/>
</dbReference>
<gene>
    <name evidence="3" type="ORF">CLOSTMETH_01660</name>
</gene>
<reference evidence="3 4" key="2">
    <citation type="submission" date="2009-02" db="EMBL/GenBank/DDBJ databases">
        <title>Draft genome sequence of Clostridium methylpentosum (DSM 5476).</title>
        <authorList>
            <person name="Sudarsanam P."/>
            <person name="Ley R."/>
            <person name="Guruge J."/>
            <person name="Turnbaugh P.J."/>
            <person name="Mahowald M."/>
            <person name="Liep D."/>
            <person name="Gordon J."/>
        </authorList>
    </citation>
    <scope>NUCLEOTIDE SEQUENCE [LARGE SCALE GENOMIC DNA]</scope>
    <source>
        <strain evidence="3 4">DSM 5476</strain>
    </source>
</reference>
<dbReference type="Proteomes" id="UP000003340">
    <property type="component" value="Unassembled WGS sequence"/>
</dbReference>
<dbReference type="HOGENOM" id="CLU_066192_44_1_9"/>